<protein>
    <submittedName>
        <fullName evidence="2">Sigma-E processing peptidase SpoIIGA</fullName>
        <ecNumber evidence="2">3.4.23.-</ecNumber>
    </submittedName>
</protein>
<keyword evidence="1" id="KW-1133">Transmembrane helix</keyword>
<comment type="caution">
    <text evidence="2">The sequence shown here is derived from an EMBL/GenBank/DDBJ whole genome shotgun (WGS) entry which is preliminary data.</text>
</comment>
<dbReference type="EC" id="3.4.23.-" evidence="2"/>
<keyword evidence="1" id="KW-0812">Transmembrane</keyword>
<evidence type="ECO:0000313" key="2">
    <source>
        <dbReference type="EMBL" id="MFC5588513.1"/>
    </source>
</evidence>
<gene>
    <name evidence="2" type="ORF">ACFPRA_06425</name>
</gene>
<evidence type="ECO:0000256" key="1">
    <source>
        <dbReference type="SAM" id="Phobius"/>
    </source>
</evidence>
<dbReference type="Proteomes" id="UP001596109">
    <property type="component" value="Unassembled WGS sequence"/>
</dbReference>
<dbReference type="InterPro" id="IPR005081">
    <property type="entry name" value="SpoIIGA"/>
</dbReference>
<proteinExistence type="predicted"/>
<feature type="transmembrane region" description="Helical" evidence="1">
    <location>
        <begin position="79"/>
        <end position="99"/>
    </location>
</feature>
<keyword evidence="3" id="KW-1185">Reference proteome</keyword>
<name>A0ABW0THR1_9BACL</name>
<accession>A0ABW0THR1</accession>
<dbReference type="Pfam" id="PF03419">
    <property type="entry name" value="Peptidase_U4"/>
    <property type="match status" value="1"/>
</dbReference>
<keyword evidence="1" id="KW-0472">Membrane</keyword>
<dbReference type="GO" id="GO:0016787">
    <property type="term" value="F:hydrolase activity"/>
    <property type="evidence" value="ECO:0007669"/>
    <property type="project" value="UniProtKB-KW"/>
</dbReference>
<keyword evidence="2" id="KW-0378">Hydrolase</keyword>
<feature type="transmembrane region" description="Helical" evidence="1">
    <location>
        <begin position="34"/>
        <end position="67"/>
    </location>
</feature>
<evidence type="ECO:0000313" key="3">
    <source>
        <dbReference type="Proteomes" id="UP001596109"/>
    </source>
</evidence>
<dbReference type="EMBL" id="JBHSNO010000005">
    <property type="protein sequence ID" value="MFC5588513.1"/>
    <property type="molecule type" value="Genomic_DNA"/>
</dbReference>
<organism evidence="2 3">
    <name type="scientific">Sporosarcina soli</name>
    <dbReference type="NCBI Taxonomy" id="334736"/>
    <lineage>
        <taxon>Bacteria</taxon>
        <taxon>Bacillati</taxon>
        <taxon>Bacillota</taxon>
        <taxon>Bacilli</taxon>
        <taxon>Bacillales</taxon>
        <taxon>Caryophanaceae</taxon>
        <taxon>Sporosarcina</taxon>
    </lineage>
</organism>
<reference evidence="3" key="1">
    <citation type="journal article" date="2019" name="Int. J. Syst. Evol. Microbiol.">
        <title>The Global Catalogue of Microorganisms (GCM) 10K type strain sequencing project: providing services to taxonomists for standard genome sequencing and annotation.</title>
        <authorList>
            <consortium name="The Broad Institute Genomics Platform"/>
            <consortium name="The Broad Institute Genome Sequencing Center for Infectious Disease"/>
            <person name="Wu L."/>
            <person name="Ma J."/>
        </authorList>
    </citation>
    <scope>NUCLEOTIDE SEQUENCE [LARGE SCALE GENOMIC DNA]</scope>
    <source>
        <strain evidence="3">CGMCC 4.1434</strain>
    </source>
</reference>
<feature type="transmembrane region" description="Helical" evidence="1">
    <location>
        <begin position="105"/>
        <end position="122"/>
    </location>
</feature>
<sequence>MYGEIIVGVNMLFNYAILSFANKVGDIYAARGRLVLAALAGALPVTLFPSSIFAVILSFLGMTFCAFGKTFEPWKKSASMVLVGAIFAGGLLTAFHFRLTSFNTAVNVLTYAVVAYVALHFLKKKWLDVRIARHVSELRSSSVLHLWDAEIPIEVFVDSGNSCTEPLSGLPVHFVSLKAVESFMPEDLKKPLFEWDSIGSPSLTAFPEKYQKSIRLIRLMTIQGQSWAIGFKFERWVVGDENGLQPGYVVLTKKDRRYPDSAEAILHVSAMESLNVERGTVHAA</sequence>
<dbReference type="RefSeq" id="WP_381431866.1">
    <property type="nucleotide sequence ID" value="NZ_JBHSNO010000005.1"/>
</dbReference>